<dbReference type="Proteomes" id="UP000240410">
    <property type="component" value="Unassembled WGS sequence"/>
</dbReference>
<protein>
    <submittedName>
        <fullName evidence="1">Sel1 repeat family protein</fullName>
    </submittedName>
</protein>
<dbReference type="InterPro" id="IPR006597">
    <property type="entry name" value="Sel1-like"/>
</dbReference>
<dbReference type="SMART" id="SM00671">
    <property type="entry name" value="SEL1"/>
    <property type="match status" value="3"/>
</dbReference>
<dbReference type="Pfam" id="PF08238">
    <property type="entry name" value="Sel1"/>
    <property type="match status" value="3"/>
</dbReference>
<dbReference type="PROSITE" id="PS51257">
    <property type="entry name" value="PROKAR_LIPOPROTEIN"/>
    <property type="match status" value="1"/>
</dbReference>
<accession>A0A2T3M7F1</accession>
<evidence type="ECO:0000313" key="1">
    <source>
        <dbReference type="EMBL" id="PSV88140.1"/>
    </source>
</evidence>
<dbReference type="Gene3D" id="1.25.40.10">
    <property type="entry name" value="Tetratricopeptide repeat domain"/>
    <property type="match status" value="1"/>
</dbReference>
<dbReference type="SUPFAM" id="SSF81901">
    <property type="entry name" value="HCP-like"/>
    <property type="match status" value="1"/>
</dbReference>
<dbReference type="OrthoDB" id="6466104at2"/>
<proteinExistence type="predicted"/>
<name>A0A2T3M7F1_PHOLE</name>
<dbReference type="RefSeq" id="WP_052671828.1">
    <property type="nucleotide sequence ID" value="NZ_JZSL01000032.1"/>
</dbReference>
<dbReference type="PANTHER" id="PTHR43628">
    <property type="entry name" value="ACTIVATOR OF C KINASE PROTEIN 1-RELATED"/>
    <property type="match status" value="1"/>
</dbReference>
<dbReference type="InterPro" id="IPR011990">
    <property type="entry name" value="TPR-like_helical_dom_sf"/>
</dbReference>
<organism evidence="1 2">
    <name type="scientific">Photobacterium leiognathi</name>
    <dbReference type="NCBI Taxonomy" id="553611"/>
    <lineage>
        <taxon>Bacteria</taxon>
        <taxon>Pseudomonadati</taxon>
        <taxon>Pseudomonadota</taxon>
        <taxon>Gammaproteobacteria</taxon>
        <taxon>Vibrionales</taxon>
        <taxon>Vibrionaceae</taxon>
        <taxon>Photobacterium</taxon>
    </lineage>
</organism>
<gene>
    <name evidence="1" type="ORF">CTM89_15300</name>
</gene>
<comment type="caution">
    <text evidence="1">The sequence shown here is derived from an EMBL/GenBank/DDBJ whole genome shotgun (WGS) entry which is preliminary data.</text>
</comment>
<sequence length="193" mass="21890">MRILILFIIFIVMTGCSKKVINTVNQENNVEINNRVKKLKEASVQGDSNSQFKIGKAYFSGVGVPKDNKQAVYWYRKAAEQGQIDAQVKLGNMYYEGISVAKDDKQAVYWYRKAAEQGHAGAQSNLGYMYFNGKGVTQSYKKSYMWAYLAKRNGYETTKKAFDIMTESMTSNDIGEAKKMSKICLDSGYKDCY</sequence>
<dbReference type="InterPro" id="IPR052945">
    <property type="entry name" value="Mitotic_Regulator"/>
</dbReference>
<reference evidence="1 2" key="1">
    <citation type="submission" date="2018-03" db="EMBL/GenBank/DDBJ databases">
        <title>Whole genome sequencing of Histamine producing bacteria.</title>
        <authorList>
            <person name="Butler K."/>
        </authorList>
    </citation>
    <scope>NUCLEOTIDE SEQUENCE [LARGE SCALE GENOMIC DNA]</scope>
    <source>
        <strain evidence="1 2">ATCC 33979</strain>
    </source>
</reference>
<dbReference type="EMBL" id="PYOJ01000020">
    <property type="protein sequence ID" value="PSV88140.1"/>
    <property type="molecule type" value="Genomic_DNA"/>
</dbReference>
<dbReference type="AlphaFoldDB" id="A0A2T3M7F1"/>
<dbReference type="PANTHER" id="PTHR43628:SF1">
    <property type="entry name" value="CHITIN SYNTHASE REGULATORY FACTOR 2-RELATED"/>
    <property type="match status" value="1"/>
</dbReference>
<evidence type="ECO:0000313" key="2">
    <source>
        <dbReference type="Proteomes" id="UP000240410"/>
    </source>
</evidence>